<reference evidence="2" key="1">
    <citation type="submission" date="2010-08" db="EMBL/GenBank/DDBJ databases">
        <authorList>
            <person name="Muzny D."/>
            <person name="Qin X."/>
            <person name="Buhay C."/>
            <person name="Dugan-Rocha S."/>
            <person name="Ding Y."/>
            <person name="Chen G."/>
            <person name="Hawes A."/>
            <person name="Holder M."/>
            <person name="Jhangiani S."/>
            <person name="Johnson A."/>
            <person name="Khan Z."/>
            <person name="Li Z."/>
            <person name="Liu W."/>
            <person name="Liu X."/>
            <person name="Perez L."/>
            <person name="Shen H."/>
            <person name="Wang Q."/>
            <person name="Watt J."/>
            <person name="Xi L."/>
            <person name="Xin Y."/>
            <person name="Zhou J."/>
            <person name="Deng J."/>
            <person name="Jiang H."/>
            <person name="Liu Y."/>
            <person name="Qu J."/>
            <person name="Song X.-Z."/>
            <person name="Zhang L."/>
            <person name="Villasana D."/>
            <person name="Johnson A."/>
            <person name="Liu J."/>
            <person name="Liyanage D."/>
            <person name="Lorensuhewa L."/>
            <person name="Robinson T."/>
            <person name="Song A."/>
            <person name="Song B.-B."/>
            <person name="Dinh H."/>
            <person name="Thornton R."/>
            <person name="Coyle M."/>
            <person name="Francisco L."/>
            <person name="Jackson L."/>
            <person name="Javaid M."/>
            <person name="Korchina V."/>
            <person name="Kovar C."/>
            <person name="Mata R."/>
            <person name="Mathew T."/>
            <person name="Ngo R."/>
            <person name="Nguyen L."/>
            <person name="Nguyen N."/>
            <person name="Okwuonu G."/>
            <person name="Ongeri F."/>
            <person name="Pham C."/>
            <person name="Simmons D."/>
            <person name="Wilczek-Boney K."/>
            <person name="Hale W."/>
            <person name="Jakkamsetti A."/>
            <person name="Pham P."/>
            <person name="Ruth R."/>
            <person name="San Lucas F."/>
            <person name="Warren J."/>
            <person name="Zhang J."/>
            <person name="Zhao Z."/>
            <person name="Zhou C."/>
            <person name="Zhu D."/>
            <person name="Lee S."/>
            <person name="Bess C."/>
            <person name="Blankenburg K."/>
            <person name="Forbes L."/>
            <person name="Fu Q."/>
            <person name="Gubbala S."/>
            <person name="Hirani K."/>
            <person name="Jayaseelan J.C."/>
            <person name="Lara F."/>
            <person name="Munidasa M."/>
            <person name="Palculict T."/>
            <person name="Patil S."/>
            <person name="Pu L.-L."/>
            <person name="Saada N."/>
            <person name="Tang L."/>
            <person name="Weissenberger G."/>
            <person name="Zhu Y."/>
            <person name="Hemphill L."/>
            <person name="Shang Y."/>
            <person name="Youmans B."/>
            <person name="Ayvaz T."/>
            <person name="Ross M."/>
            <person name="Santibanez J."/>
            <person name="Aqrawi P."/>
            <person name="Gross S."/>
            <person name="Joshi V."/>
            <person name="Fowler G."/>
            <person name="Nazareth L."/>
            <person name="Reid J."/>
            <person name="Worley K."/>
            <person name="Petrosino J."/>
            <person name="Highlander S."/>
            <person name="Gibbs R."/>
        </authorList>
    </citation>
    <scope>NUCLEOTIDE SEQUENCE [LARGE SCALE GENOMIC DNA]</scope>
    <source>
        <strain evidence="2">DSM 15272</strain>
    </source>
</reference>
<keyword evidence="3" id="KW-1185">Reference proteome</keyword>
<comment type="caution">
    <text evidence="2">The sequence shown here is derived from an EMBL/GenBank/DDBJ whole genome shotgun (WGS) entry which is preliminary data.</text>
</comment>
<name>E2SBY5_9ACTN</name>
<feature type="compositionally biased region" description="Basic and acidic residues" evidence="1">
    <location>
        <begin position="1"/>
        <end position="18"/>
    </location>
</feature>
<protein>
    <submittedName>
        <fullName evidence="2">Uncharacterized protein</fullName>
    </submittedName>
</protein>
<evidence type="ECO:0000313" key="3">
    <source>
        <dbReference type="Proteomes" id="UP000003111"/>
    </source>
</evidence>
<dbReference type="HOGENOM" id="CLU_3228529_0_0_11"/>
<dbReference type="EMBL" id="ACLF03000005">
    <property type="protein sequence ID" value="EFQ83271.1"/>
    <property type="molecule type" value="Genomic_DNA"/>
</dbReference>
<evidence type="ECO:0000256" key="1">
    <source>
        <dbReference type="SAM" id="MobiDB-lite"/>
    </source>
</evidence>
<feature type="region of interest" description="Disordered" evidence="1">
    <location>
        <begin position="1"/>
        <end position="24"/>
    </location>
</feature>
<dbReference type="AlphaFoldDB" id="E2SBY5"/>
<dbReference type="STRING" id="585531.HMPREF0063_11544"/>
<gene>
    <name evidence="2" type="ORF">HMPREF0063_11544</name>
</gene>
<evidence type="ECO:0000313" key="2">
    <source>
        <dbReference type="EMBL" id="EFQ83271.1"/>
    </source>
</evidence>
<dbReference type="Proteomes" id="UP000003111">
    <property type="component" value="Unassembled WGS sequence"/>
</dbReference>
<proteinExistence type="predicted"/>
<organism evidence="2 3">
    <name type="scientific">Aeromicrobium marinum DSM 15272</name>
    <dbReference type="NCBI Taxonomy" id="585531"/>
    <lineage>
        <taxon>Bacteria</taxon>
        <taxon>Bacillati</taxon>
        <taxon>Actinomycetota</taxon>
        <taxon>Actinomycetes</taxon>
        <taxon>Propionibacteriales</taxon>
        <taxon>Nocardioidaceae</taxon>
        <taxon>Aeromicrobium</taxon>
    </lineage>
</organism>
<sequence length="44" mass="4741">MAVARERSDREGGARGDTRVGFASLRSRPRKLGLANTRSRVLGG</sequence>
<accession>E2SBY5</accession>